<reference evidence="2 3" key="1">
    <citation type="submission" date="2024-11" db="EMBL/GenBank/DDBJ databases">
        <title>Chromosome-level genome assembly of Eucalyptus globulus Labill. provides insights into its genome evolution.</title>
        <authorList>
            <person name="Li X."/>
        </authorList>
    </citation>
    <scope>NUCLEOTIDE SEQUENCE [LARGE SCALE GENOMIC DNA]</scope>
    <source>
        <strain evidence="2">CL2024</strain>
        <tissue evidence="2">Fresh tender leaves</tissue>
    </source>
</reference>
<dbReference type="EMBL" id="JBJKBG010000006">
    <property type="protein sequence ID" value="KAL3733568.1"/>
    <property type="molecule type" value="Genomic_DNA"/>
</dbReference>
<evidence type="ECO:0000313" key="3">
    <source>
        <dbReference type="Proteomes" id="UP001634007"/>
    </source>
</evidence>
<protein>
    <submittedName>
        <fullName evidence="2">Uncharacterized protein</fullName>
    </submittedName>
</protein>
<dbReference type="Proteomes" id="UP001634007">
    <property type="component" value="Unassembled WGS sequence"/>
</dbReference>
<dbReference type="AlphaFoldDB" id="A0ABD3K5F9"/>
<organism evidence="2 3">
    <name type="scientific">Eucalyptus globulus</name>
    <name type="common">Tasmanian blue gum</name>
    <dbReference type="NCBI Taxonomy" id="34317"/>
    <lineage>
        <taxon>Eukaryota</taxon>
        <taxon>Viridiplantae</taxon>
        <taxon>Streptophyta</taxon>
        <taxon>Embryophyta</taxon>
        <taxon>Tracheophyta</taxon>
        <taxon>Spermatophyta</taxon>
        <taxon>Magnoliopsida</taxon>
        <taxon>eudicotyledons</taxon>
        <taxon>Gunneridae</taxon>
        <taxon>Pentapetalae</taxon>
        <taxon>rosids</taxon>
        <taxon>malvids</taxon>
        <taxon>Myrtales</taxon>
        <taxon>Myrtaceae</taxon>
        <taxon>Myrtoideae</taxon>
        <taxon>Eucalypteae</taxon>
        <taxon>Eucalyptus</taxon>
    </lineage>
</organism>
<keyword evidence="3" id="KW-1185">Reference proteome</keyword>
<evidence type="ECO:0000313" key="2">
    <source>
        <dbReference type="EMBL" id="KAL3733568.1"/>
    </source>
</evidence>
<evidence type="ECO:0000256" key="1">
    <source>
        <dbReference type="SAM" id="MobiDB-lite"/>
    </source>
</evidence>
<comment type="caution">
    <text evidence="2">The sequence shown here is derived from an EMBL/GenBank/DDBJ whole genome shotgun (WGS) entry which is preliminary data.</text>
</comment>
<sequence length="150" mass="16083">MDLVLEQVVVEGRDSSLFQTVRKKQELQTQNNRALDWDDTTFGIYIKNCSALDDAGKNHYQAVFGLAPIPPNSLPPQPPGGAGQVAAPQPEVQGQVREAAPPEVQVPGAALEAAPPEAPQPIPSHQLISQQLALTRPLFPSPQMGPSPRL</sequence>
<gene>
    <name evidence="2" type="ORF">ACJRO7_023003</name>
</gene>
<feature type="region of interest" description="Disordered" evidence="1">
    <location>
        <begin position="70"/>
        <end position="100"/>
    </location>
</feature>
<feature type="compositionally biased region" description="Pro residues" evidence="1">
    <location>
        <begin position="70"/>
        <end position="79"/>
    </location>
</feature>
<accession>A0ABD3K5F9</accession>
<proteinExistence type="predicted"/>
<name>A0ABD3K5F9_EUCGL</name>